<keyword evidence="3" id="KW-1185">Reference proteome</keyword>
<dbReference type="Proteomes" id="UP000002236">
    <property type="component" value="Segment"/>
</dbReference>
<keyword evidence="1" id="KW-0175">Coiled coil</keyword>
<reference evidence="2 3" key="1">
    <citation type="journal article" date="2012" name="Vet. Microbiol.">
        <title>Complete genome sequence and characterization of a broad-host range T4-like bacteriophage phiAS5 infecting Aeromonas salmonicida subsp. salmonicida.</title>
        <authorList>
            <person name="Kim J.H."/>
            <person name="Son J.S."/>
            <person name="Choi Y.J."/>
            <person name="Choresca C.H.Jr."/>
            <person name="Shin S.P."/>
            <person name="Han J.E."/>
            <person name="Jun J.W."/>
            <person name="Park S.C."/>
        </authorList>
    </citation>
    <scope>NUCLEOTIDE SEQUENCE [LARGE SCALE GENOMIC DNA]</scope>
</reference>
<evidence type="ECO:0000256" key="1">
    <source>
        <dbReference type="SAM" id="Coils"/>
    </source>
</evidence>
<feature type="coiled-coil region" evidence="1">
    <location>
        <begin position="4"/>
        <end position="31"/>
    </location>
</feature>
<protein>
    <submittedName>
        <fullName evidence="2">Uncharacterized protein</fullName>
    </submittedName>
</protein>
<dbReference type="EMBL" id="HM452126">
    <property type="protein sequence ID" value="ADM80152.1"/>
    <property type="molecule type" value="Genomic_DNA"/>
</dbReference>
<name>E1A263_9CAUD</name>
<gene>
    <name evidence="2" type="ORF">phiAS5_ORF0309</name>
</gene>
<dbReference type="RefSeq" id="YP_003969598.1">
    <property type="nucleotide sequence ID" value="NC_014636.1"/>
</dbReference>
<dbReference type="GeneID" id="9861716"/>
<dbReference type="KEGG" id="vg:9861716"/>
<evidence type="ECO:0000313" key="2">
    <source>
        <dbReference type="EMBL" id="ADM80152.1"/>
    </source>
</evidence>
<sequence length="62" mass="6988">MSKESELRFTLKELKRMVQLAEENNTTLVDVKYTSGCIGSIVMAKPVCKDGEFESVTDVDSW</sequence>
<accession>E1A263</accession>
<organism evidence="2 3">
    <name type="scientific">Aeromonas phage phiAS5</name>
    <dbReference type="NCBI Taxonomy" id="879630"/>
    <lineage>
        <taxon>Viruses</taxon>
        <taxon>Duplodnaviria</taxon>
        <taxon>Heunggongvirae</taxon>
        <taxon>Uroviricota</taxon>
        <taxon>Caudoviricetes</taxon>
        <taxon>Pantevenvirales</taxon>
        <taxon>Straboviridae</taxon>
        <taxon>Chrysonvirus</taxon>
        <taxon>Chrysonvirus as5</taxon>
    </lineage>
</organism>
<proteinExistence type="predicted"/>
<evidence type="ECO:0000313" key="3">
    <source>
        <dbReference type="Proteomes" id="UP000002236"/>
    </source>
</evidence>